<evidence type="ECO:0000313" key="1">
    <source>
        <dbReference type="EMBL" id="GFS07422.1"/>
    </source>
</evidence>
<keyword evidence="2" id="KW-1185">Reference proteome</keyword>
<reference evidence="1 2" key="1">
    <citation type="journal article" date="2021" name="Elife">
        <title>Chloroplast acquisition without the gene transfer in kleptoplastic sea slugs, Plakobranchus ocellatus.</title>
        <authorList>
            <person name="Maeda T."/>
            <person name="Takahashi S."/>
            <person name="Yoshida T."/>
            <person name="Shimamura S."/>
            <person name="Takaki Y."/>
            <person name="Nagai Y."/>
            <person name="Toyoda A."/>
            <person name="Suzuki Y."/>
            <person name="Arimoto A."/>
            <person name="Ishii H."/>
            <person name="Satoh N."/>
            <person name="Nishiyama T."/>
            <person name="Hasebe M."/>
            <person name="Maruyama T."/>
            <person name="Minagawa J."/>
            <person name="Obokata J."/>
            <person name="Shigenobu S."/>
        </authorList>
    </citation>
    <scope>NUCLEOTIDE SEQUENCE [LARGE SCALE GENOMIC DNA]</scope>
</reference>
<dbReference type="EMBL" id="BMAT01009499">
    <property type="protein sequence ID" value="GFS07422.1"/>
    <property type="molecule type" value="Genomic_DNA"/>
</dbReference>
<proteinExistence type="predicted"/>
<name>A0AAV4IFX4_9GAST</name>
<dbReference type="AlphaFoldDB" id="A0AAV4IFX4"/>
<organism evidence="1 2">
    <name type="scientific">Elysia marginata</name>
    <dbReference type="NCBI Taxonomy" id="1093978"/>
    <lineage>
        <taxon>Eukaryota</taxon>
        <taxon>Metazoa</taxon>
        <taxon>Spiralia</taxon>
        <taxon>Lophotrochozoa</taxon>
        <taxon>Mollusca</taxon>
        <taxon>Gastropoda</taxon>
        <taxon>Heterobranchia</taxon>
        <taxon>Euthyneura</taxon>
        <taxon>Panpulmonata</taxon>
        <taxon>Sacoglossa</taxon>
        <taxon>Placobranchoidea</taxon>
        <taxon>Plakobranchidae</taxon>
        <taxon>Elysia</taxon>
    </lineage>
</organism>
<accession>A0AAV4IFX4</accession>
<evidence type="ECO:0000313" key="2">
    <source>
        <dbReference type="Proteomes" id="UP000762676"/>
    </source>
</evidence>
<sequence>MAPALICAVTKLVPENPSLLGELGPTQTYHTIPVLVIWKIPVHVFFLIENKLDQHSTRLQSTSPAGRQMSFPFLYALPFFSHMYNQQLRCRQLKDTVAPARRWSATLAFGLRILKLG</sequence>
<comment type="caution">
    <text evidence="1">The sequence shown here is derived from an EMBL/GenBank/DDBJ whole genome shotgun (WGS) entry which is preliminary data.</text>
</comment>
<dbReference type="Proteomes" id="UP000762676">
    <property type="component" value="Unassembled WGS sequence"/>
</dbReference>
<gene>
    <name evidence="1" type="ORF">ElyMa_004730900</name>
</gene>
<protein>
    <submittedName>
        <fullName evidence="1">Uncharacterized protein</fullName>
    </submittedName>
</protein>